<dbReference type="PANTHER" id="PTHR35807:SF1">
    <property type="entry name" value="TRANSCRIPTIONAL REGULATOR REDD"/>
    <property type="match status" value="1"/>
</dbReference>
<feature type="DNA-binding region" description="OmpR/PhoB-type" evidence="5">
    <location>
        <begin position="1"/>
        <end position="95"/>
    </location>
</feature>
<dbReference type="InterPro" id="IPR001867">
    <property type="entry name" value="OmpR/PhoB-type_DNA-bd"/>
</dbReference>
<dbReference type="SUPFAM" id="SSF48452">
    <property type="entry name" value="TPR-like"/>
    <property type="match status" value="1"/>
</dbReference>
<accession>A0ABT1I0I5</accession>
<sequence length="263" mass="29250">MISFRLIGAPRVHIDGKPLPISSRRQRVVLASLLLRPGEVVPVGTLAEAVWPERQPKNPENQIAICVHELRRRFADRGVTGGLIVTEFGGYSVRVARESVDLFAIRARAARADELERAGRPHEAVEQYRTALAGWHGTLLQGLDVPALEPEVLWWQEKRLEVSERCLRLELALGRHRDVLSELAALVAAHPVRESLRGMLMTALYRSGRQVEALQTYLAAQKTLRTTVGIDPSPALRSLYLDILNDTVPGPRADASRCLVRSC</sequence>
<keyword evidence="8" id="KW-1185">Reference proteome</keyword>
<dbReference type="CDD" id="cd15831">
    <property type="entry name" value="BTAD"/>
    <property type="match status" value="1"/>
</dbReference>
<dbReference type="Gene3D" id="1.25.40.10">
    <property type="entry name" value="Tetratricopeptide repeat domain"/>
    <property type="match status" value="1"/>
</dbReference>
<dbReference type="InterPro" id="IPR011990">
    <property type="entry name" value="TPR-like_helical_dom_sf"/>
</dbReference>
<comment type="caution">
    <text evidence="7">The sequence shown here is derived from an EMBL/GenBank/DDBJ whole genome shotgun (WGS) entry which is preliminary data.</text>
</comment>
<dbReference type="PANTHER" id="PTHR35807">
    <property type="entry name" value="TRANSCRIPTIONAL REGULATOR REDD-RELATED"/>
    <property type="match status" value="1"/>
</dbReference>
<keyword evidence="4" id="KW-0804">Transcription</keyword>
<gene>
    <name evidence="7" type="ORF">LX15_004991</name>
</gene>
<dbReference type="InterPro" id="IPR051677">
    <property type="entry name" value="AfsR-DnrI-RedD_regulator"/>
</dbReference>
<feature type="domain" description="OmpR/PhoB-type" evidence="6">
    <location>
        <begin position="1"/>
        <end position="95"/>
    </location>
</feature>
<dbReference type="SUPFAM" id="SSF46894">
    <property type="entry name" value="C-terminal effector domain of the bipartite response regulators"/>
    <property type="match status" value="1"/>
</dbReference>
<reference evidence="7 8" key="1">
    <citation type="submission" date="2022-06" db="EMBL/GenBank/DDBJ databases">
        <title>Genomic Encyclopedia of Archaeal and Bacterial Type Strains, Phase II (KMG-II): from individual species to whole genera.</title>
        <authorList>
            <person name="Goeker M."/>
        </authorList>
    </citation>
    <scope>NUCLEOTIDE SEQUENCE [LARGE SCALE GENOMIC DNA]</scope>
    <source>
        <strain evidence="7 8">DSM 40477</strain>
    </source>
</reference>
<dbReference type="Pfam" id="PF00486">
    <property type="entry name" value="Trans_reg_C"/>
    <property type="match status" value="1"/>
</dbReference>
<dbReference type="GO" id="GO:0003677">
    <property type="term" value="F:DNA binding"/>
    <property type="evidence" value="ECO:0007669"/>
    <property type="project" value="UniProtKB-KW"/>
</dbReference>
<comment type="similarity">
    <text evidence="1">Belongs to the AfsR/DnrI/RedD regulatory family.</text>
</comment>
<evidence type="ECO:0000259" key="6">
    <source>
        <dbReference type="PROSITE" id="PS51755"/>
    </source>
</evidence>
<evidence type="ECO:0000256" key="5">
    <source>
        <dbReference type="PROSITE-ProRule" id="PRU01091"/>
    </source>
</evidence>
<dbReference type="PROSITE" id="PS51755">
    <property type="entry name" value="OMPR_PHOB"/>
    <property type="match status" value="1"/>
</dbReference>
<proteinExistence type="inferred from homology"/>
<dbReference type="Pfam" id="PF03704">
    <property type="entry name" value="BTAD"/>
    <property type="match status" value="1"/>
</dbReference>
<evidence type="ECO:0000256" key="1">
    <source>
        <dbReference type="ARBA" id="ARBA00005820"/>
    </source>
</evidence>
<dbReference type="InterPro" id="IPR016032">
    <property type="entry name" value="Sig_transdc_resp-reg_C-effctor"/>
</dbReference>
<dbReference type="InterPro" id="IPR036388">
    <property type="entry name" value="WH-like_DNA-bd_sf"/>
</dbReference>
<name>A0ABT1I0I5_STRSD</name>
<dbReference type="SMART" id="SM01043">
    <property type="entry name" value="BTAD"/>
    <property type="match status" value="1"/>
</dbReference>
<evidence type="ECO:0000256" key="2">
    <source>
        <dbReference type="ARBA" id="ARBA00023015"/>
    </source>
</evidence>
<dbReference type="SMART" id="SM00862">
    <property type="entry name" value="Trans_reg_C"/>
    <property type="match status" value="1"/>
</dbReference>
<dbReference type="Proteomes" id="UP001205311">
    <property type="component" value="Unassembled WGS sequence"/>
</dbReference>
<protein>
    <submittedName>
        <fullName evidence="7">DNA-binding transcriptional activator of the SARP family</fullName>
    </submittedName>
</protein>
<keyword evidence="2" id="KW-0805">Transcription regulation</keyword>
<evidence type="ECO:0000256" key="4">
    <source>
        <dbReference type="ARBA" id="ARBA00023163"/>
    </source>
</evidence>
<evidence type="ECO:0000256" key="3">
    <source>
        <dbReference type="ARBA" id="ARBA00023125"/>
    </source>
</evidence>
<dbReference type="EMBL" id="JAMTCP010000038">
    <property type="protein sequence ID" value="MCP2261270.1"/>
    <property type="molecule type" value="Genomic_DNA"/>
</dbReference>
<dbReference type="InterPro" id="IPR005158">
    <property type="entry name" value="BTAD"/>
</dbReference>
<organism evidence="7 8">
    <name type="scientific">Streptoalloteichus tenebrarius (strain ATCC 17920 / DSM 40477 / JCM 4838 / CBS 697.72 / NBRC 16177 / NCIMB 11028 / NRRL B-12390 / A12253. 1 / ISP 5477)</name>
    <name type="common">Streptomyces tenebrarius</name>
    <dbReference type="NCBI Taxonomy" id="1933"/>
    <lineage>
        <taxon>Bacteria</taxon>
        <taxon>Bacillati</taxon>
        <taxon>Actinomycetota</taxon>
        <taxon>Actinomycetes</taxon>
        <taxon>Pseudonocardiales</taxon>
        <taxon>Pseudonocardiaceae</taxon>
        <taxon>Streptoalloteichus</taxon>
    </lineage>
</organism>
<evidence type="ECO:0000313" key="8">
    <source>
        <dbReference type="Proteomes" id="UP001205311"/>
    </source>
</evidence>
<keyword evidence="3 5" id="KW-0238">DNA-binding</keyword>
<evidence type="ECO:0000313" key="7">
    <source>
        <dbReference type="EMBL" id="MCP2261270.1"/>
    </source>
</evidence>
<dbReference type="Gene3D" id="1.10.10.10">
    <property type="entry name" value="Winged helix-like DNA-binding domain superfamily/Winged helix DNA-binding domain"/>
    <property type="match status" value="1"/>
</dbReference>